<gene>
    <name evidence="4" type="ORF">BDW47DRAFT_91369</name>
</gene>
<dbReference type="InterPro" id="IPR029058">
    <property type="entry name" value="AB_hydrolase_fold"/>
</dbReference>
<name>A0A2I2EYX3_ASPCN</name>
<evidence type="ECO:0000256" key="1">
    <source>
        <dbReference type="ARBA" id="ARBA00010884"/>
    </source>
</evidence>
<dbReference type="AlphaFoldDB" id="A0A2I2EYX3"/>
<evidence type="ECO:0000313" key="5">
    <source>
        <dbReference type="Proteomes" id="UP000234585"/>
    </source>
</evidence>
<dbReference type="PANTHER" id="PTHR10794">
    <property type="entry name" value="ABHYDROLASE DOMAIN-CONTAINING PROTEIN"/>
    <property type="match status" value="1"/>
</dbReference>
<evidence type="ECO:0000313" key="4">
    <source>
        <dbReference type="EMBL" id="PLB33584.1"/>
    </source>
</evidence>
<keyword evidence="2" id="KW-0812">Transmembrane</keyword>
<dbReference type="RefSeq" id="XP_024667596.1">
    <property type="nucleotide sequence ID" value="XM_024820211.1"/>
</dbReference>
<dbReference type="GeneID" id="36527371"/>
<keyword evidence="4" id="KW-0378">Hydrolase</keyword>
<dbReference type="InterPro" id="IPR000073">
    <property type="entry name" value="AB_hydrolase_1"/>
</dbReference>
<dbReference type="PANTHER" id="PTHR10794:SF63">
    <property type="entry name" value="ALPHA_BETA HYDROLASE 1, ISOFORM A"/>
    <property type="match status" value="1"/>
</dbReference>
<dbReference type="EMBL" id="KZ559202">
    <property type="protein sequence ID" value="PLB33584.1"/>
    <property type="molecule type" value="Genomic_DNA"/>
</dbReference>
<dbReference type="STRING" id="41067.A0A2I2EYX3"/>
<protein>
    <submittedName>
        <fullName evidence="4">AB-hydrolase YheT</fullName>
    </submittedName>
</protein>
<dbReference type="Proteomes" id="UP000234585">
    <property type="component" value="Unassembled WGS sequence"/>
</dbReference>
<keyword evidence="2" id="KW-0472">Membrane</keyword>
<sequence length="505" mass="56326">MSLTDLLLDSSNFWPFVLSGLFVMGALSWLRPKGRISFHNAKDNGLILTRKAGKSAGKEQVTLIDICRAATPTHCDLNPLLFNGHLQTAWTAVKYDPVPVYYKRRMFEADSPMYSGHFAMDFMVKPYEVPTEGPETDPERIHTQPSGLPERTSFFSPDQLSALPSDDTRPMLVALHGLSGGSHEVYLRHVVAPLVADGTWEACVVNSRGCAQTKISTGVLYNARATWDVRQAVKWLRKTFPNRPLFGIGFSLGANILTNVCYPHEAQQRVEHSNIRAQYLGEEGDACQLKAAVLCASPWNLDVSSSNLQNTVMGLNVYSKVMGTSMKALFEQHVEEISKNPRIDVEAVRSITHLHEFDRALQCAAWGYPTEGAYYRDASSIDSLHGIKIPFFCIQAEDDPIASSKAFPYQEVTQTPYGVMMTTSWGGHLGWFELGGGRWFVKPVNNFLNKMAEVDWETPLKIQDPEKVPCHIASHEGPNKDADVSPKPDFAPMRRKLNLHIVQSD</sequence>
<dbReference type="GO" id="GO:0047372">
    <property type="term" value="F:monoacylglycerol lipase activity"/>
    <property type="evidence" value="ECO:0007669"/>
    <property type="project" value="TreeGrafter"/>
</dbReference>
<evidence type="ECO:0000259" key="3">
    <source>
        <dbReference type="Pfam" id="PF00561"/>
    </source>
</evidence>
<reference evidence="4 5" key="1">
    <citation type="submission" date="2017-12" db="EMBL/GenBank/DDBJ databases">
        <authorList>
            <consortium name="DOE Joint Genome Institute"/>
            <person name="Haridas S."/>
            <person name="Kjaerbolling I."/>
            <person name="Vesth T.C."/>
            <person name="Frisvad J.C."/>
            <person name="Nybo J.L."/>
            <person name="Theobald S."/>
            <person name="Kuo A."/>
            <person name="Bowyer P."/>
            <person name="Matsuda Y."/>
            <person name="Mondo S."/>
            <person name="Lyhne E.K."/>
            <person name="Kogle M.E."/>
            <person name="Clum A."/>
            <person name="Lipzen A."/>
            <person name="Salamov A."/>
            <person name="Ngan C.Y."/>
            <person name="Daum C."/>
            <person name="Chiniquy J."/>
            <person name="Barry K."/>
            <person name="LaButti K."/>
            <person name="Simmons B.A."/>
            <person name="Magnuson J.K."/>
            <person name="Mortensen U.H."/>
            <person name="Larsen T.O."/>
            <person name="Grigoriev I.V."/>
            <person name="Baker S.E."/>
            <person name="Andersen M.R."/>
            <person name="Nordberg H.P."/>
            <person name="Cantor M.N."/>
            <person name="Hua S.X."/>
        </authorList>
    </citation>
    <scope>NUCLEOTIDE SEQUENCE [LARGE SCALE GENOMIC DNA]</scope>
    <source>
        <strain evidence="4 5">CBS 102.13</strain>
    </source>
</reference>
<accession>A0A2I2EYX3</accession>
<dbReference type="Pfam" id="PF00561">
    <property type="entry name" value="Abhydrolase_1"/>
    <property type="match status" value="1"/>
</dbReference>
<keyword evidence="5" id="KW-1185">Reference proteome</keyword>
<keyword evidence="2" id="KW-1133">Transmembrane helix</keyword>
<comment type="similarity">
    <text evidence="1">Belongs to the AB hydrolase superfamily. AB hydrolase 4 family.</text>
</comment>
<organism evidence="4 5">
    <name type="scientific">Aspergillus candidus</name>
    <dbReference type="NCBI Taxonomy" id="41067"/>
    <lineage>
        <taxon>Eukaryota</taxon>
        <taxon>Fungi</taxon>
        <taxon>Dikarya</taxon>
        <taxon>Ascomycota</taxon>
        <taxon>Pezizomycotina</taxon>
        <taxon>Eurotiomycetes</taxon>
        <taxon>Eurotiomycetidae</taxon>
        <taxon>Eurotiales</taxon>
        <taxon>Aspergillaceae</taxon>
        <taxon>Aspergillus</taxon>
        <taxon>Aspergillus subgen. Circumdati</taxon>
    </lineage>
</organism>
<dbReference type="GO" id="GO:0051792">
    <property type="term" value="P:medium-chain fatty acid biosynthetic process"/>
    <property type="evidence" value="ECO:0007669"/>
    <property type="project" value="TreeGrafter"/>
</dbReference>
<dbReference type="GO" id="GO:0051793">
    <property type="term" value="P:medium-chain fatty acid catabolic process"/>
    <property type="evidence" value="ECO:0007669"/>
    <property type="project" value="TreeGrafter"/>
</dbReference>
<feature type="domain" description="AB hydrolase-1" evidence="3">
    <location>
        <begin position="170"/>
        <end position="270"/>
    </location>
</feature>
<proteinExistence type="inferred from homology"/>
<dbReference type="GO" id="GO:0008126">
    <property type="term" value="F:acetylesterase activity"/>
    <property type="evidence" value="ECO:0007669"/>
    <property type="project" value="TreeGrafter"/>
</dbReference>
<dbReference type="OrthoDB" id="5954035at2759"/>
<feature type="transmembrane region" description="Helical" evidence="2">
    <location>
        <begin position="12"/>
        <end position="30"/>
    </location>
</feature>
<dbReference type="InterPro" id="IPR050960">
    <property type="entry name" value="AB_hydrolase_4_sf"/>
</dbReference>
<evidence type="ECO:0000256" key="2">
    <source>
        <dbReference type="SAM" id="Phobius"/>
    </source>
</evidence>
<dbReference type="Gene3D" id="3.40.50.1820">
    <property type="entry name" value="alpha/beta hydrolase"/>
    <property type="match status" value="1"/>
</dbReference>
<dbReference type="SUPFAM" id="SSF53474">
    <property type="entry name" value="alpha/beta-Hydrolases"/>
    <property type="match status" value="1"/>
</dbReference>